<dbReference type="Proteomes" id="UP000195787">
    <property type="component" value="Unassembled WGS sequence"/>
</dbReference>
<keyword evidence="2" id="KW-1185">Reference proteome</keyword>
<protein>
    <submittedName>
        <fullName evidence="1">Uncharacterized protein</fullName>
    </submittedName>
</protein>
<evidence type="ECO:0000313" key="2">
    <source>
        <dbReference type="Proteomes" id="UP000195787"/>
    </source>
</evidence>
<evidence type="ECO:0000313" key="1">
    <source>
        <dbReference type="EMBL" id="SJM52815.1"/>
    </source>
</evidence>
<dbReference type="EMBL" id="FUHU01000020">
    <property type="protein sequence ID" value="SJM52815.1"/>
    <property type="molecule type" value="Genomic_DNA"/>
</dbReference>
<reference evidence="1 2" key="1">
    <citation type="submission" date="2017-02" db="EMBL/GenBank/DDBJ databases">
        <authorList>
            <person name="Peterson S.W."/>
        </authorList>
    </citation>
    <scope>NUCLEOTIDE SEQUENCE [LARGE SCALE GENOMIC DNA]</scope>
    <source>
        <strain evidence="1 2">LMG 22410</strain>
    </source>
</reference>
<dbReference type="RefSeq" id="WP_086991138.1">
    <property type="nucleotide sequence ID" value="NZ_FUHU01000020.1"/>
</dbReference>
<gene>
    <name evidence="1" type="ORF">CZ674_03410</name>
</gene>
<proteinExistence type="predicted"/>
<accession>A0A1R4FA88</accession>
<dbReference type="AlphaFoldDB" id="A0A1R4FA88"/>
<sequence>MSLTLTLPGRWLVFPLGADDASARLKRVARELAGTHDRQAPMRARLHQQLLAAHEQAVAGSAEQLHLGLMLTDEVPMPAAITVYPSIAVATTQETTPASVMDAFVPLLLRSEHEPAGGSAQAGRDDRVFTRPGRSVLRRARVVFAEPPQPDVLSIDYWQTVPGGNHVQLVHVSMADAVATELLTTLFDEIVFASRYPEPGALAQQLRG</sequence>
<dbReference type="OrthoDB" id="5142055at2"/>
<name>A0A1R4FA88_9MICO</name>
<organism evidence="1 2">
    <name type="scientific">Agrococcus casei LMG 22410</name>
    <dbReference type="NCBI Taxonomy" id="1255656"/>
    <lineage>
        <taxon>Bacteria</taxon>
        <taxon>Bacillati</taxon>
        <taxon>Actinomycetota</taxon>
        <taxon>Actinomycetes</taxon>
        <taxon>Micrococcales</taxon>
        <taxon>Microbacteriaceae</taxon>
        <taxon>Agrococcus</taxon>
    </lineage>
</organism>
<dbReference type="GeneID" id="303172253"/>